<feature type="transmembrane region" description="Helical" evidence="9">
    <location>
        <begin position="98"/>
        <end position="117"/>
    </location>
</feature>
<dbReference type="AlphaFoldDB" id="A0A923MSG8"/>
<evidence type="ECO:0000256" key="10">
    <source>
        <dbReference type="SAM" id="MobiDB-lite"/>
    </source>
</evidence>
<keyword evidence="9" id="KW-0997">Cell inner membrane</keyword>
<reference evidence="12" key="1">
    <citation type="submission" date="2020-08" db="EMBL/GenBank/DDBJ databases">
        <title>Ramlibacter sp. USB13 16S ribosomal RNA gene genome sequencing and assembly.</title>
        <authorList>
            <person name="Kang M."/>
        </authorList>
    </citation>
    <scope>NUCLEOTIDE SEQUENCE</scope>
    <source>
        <strain evidence="12">USB13</strain>
    </source>
</reference>
<feature type="region of interest" description="Disordered" evidence="10">
    <location>
        <begin position="239"/>
        <end position="264"/>
    </location>
</feature>
<evidence type="ECO:0000256" key="8">
    <source>
        <dbReference type="ARBA" id="ARBA00023136"/>
    </source>
</evidence>
<sequence length="264" mass="28936">MKALRPARALLSPPVFLPWSRRWGLRLWCLAAIAAAWGLWNAFFVAPTDAAQGEVYRLLYLHVPTAWMSMFVYFVMALHCAAGWIWNTRVSWALAQGLAPVGAGYTAVALLTGSLWGQPTWGTWWVWDARLTSELLLLLLYAGVMVLQHGFEDRERGRRAAGLLAMVGLVNLPVIYFSVVWWNTLHQGATLSPSQGAQLAPAMLHALLAMAVAAWCHAAGSGLLRAHLLLRAEGRREEQFARSRDGAPAAQLQPATAGSELSPT</sequence>
<keyword evidence="6 9" id="KW-0201">Cytochrome c-type biogenesis</keyword>
<name>A0A923MSG8_9BURK</name>
<feature type="transmembrane region" description="Helical" evidence="9">
    <location>
        <begin position="129"/>
        <end position="148"/>
    </location>
</feature>
<evidence type="ECO:0000256" key="4">
    <source>
        <dbReference type="ARBA" id="ARBA00016463"/>
    </source>
</evidence>
<evidence type="ECO:0000259" key="11">
    <source>
        <dbReference type="Pfam" id="PF01578"/>
    </source>
</evidence>
<dbReference type="PANTHER" id="PTHR30071">
    <property type="entry name" value="HEME EXPORTER PROTEIN C"/>
    <property type="match status" value="1"/>
</dbReference>
<dbReference type="NCBIfam" id="TIGR01191">
    <property type="entry name" value="ccmC"/>
    <property type="match status" value="1"/>
</dbReference>
<dbReference type="InterPro" id="IPR003557">
    <property type="entry name" value="Cyt_c_biogenesis_CcmC"/>
</dbReference>
<feature type="compositionally biased region" description="Polar residues" evidence="10">
    <location>
        <begin position="253"/>
        <end position="264"/>
    </location>
</feature>
<dbReference type="Pfam" id="PF01578">
    <property type="entry name" value="Cytochrom_C_asm"/>
    <property type="match status" value="1"/>
</dbReference>
<dbReference type="RefSeq" id="WP_187076844.1">
    <property type="nucleotide sequence ID" value="NZ_JACORT010000005.1"/>
</dbReference>
<evidence type="ECO:0000256" key="7">
    <source>
        <dbReference type="ARBA" id="ARBA00022989"/>
    </source>
</evidence>
<keyword evidence="7 9" id="KW-1133">Transmembrane helix</keyword>
<dbReference type="PRINTS" id="PR01386">
    <property type="entry name" value="CCMCBIOGNSIS"/>
</dbReference>
<comment type="subcellular location">
    <subcellularLocation>
        <location evidence="9">Cell inner membrane</location>
    </subcellularLocation>
    <subcellularLocation>
        <location evidence="2">Membrane</location>
        <topology evidence="2">Multi-pass membrane protein</topology>
    </subcellularLocation>
</comment>
<evidence type="ECO:0000256" key="9">
    <source>
        <dbReference type="RuleBase" id="RU364092"/>
    </source>
</evidence>
<evidence type="ECO:0000256" key="1">
    <source>
        <dbReference type="ARBA" id="ARBA00002442"/>
    </source>
</evidence>
<organism evidence="12 13">
    <name type="scientific">Ramlibacter cellulosilyticus</name>
    <dbReference type="NCBI Taxonomy" id="2764187"/>
    <lineage>
        <taxon>Bacteria</taxon>
        <taxon>Pseudomonadati</taxon>
        <taxon>Pseudomonadota</taxon>
        <taxon>Betaproteobacteria</taxon>
        <taxon>Burkholderiales</taxon>
        <taxon>Comamonadaceae</taxon>
        <taxon>Ramlibacter</taxon>
    </lineage>
</organism>
<gene>
    <name evidence="12" type="primary">ccsA</name>
    <name evidence="9" type="synonym">ccmC</name>
    <name evidence="12" type="ORF">H8N03_14255</name>
</gene>
<protein>
    <recommendedName>
        <fullName evidence="4 9">Heme exporter protein C</fullName>
    </recommendedName>
    <alternativeName>
        <fullName evidence="9">Cytochrome c-type biogenesis protein</fullName>
    </alternativeName>
</protein>
<dbReference type="EMBL" id="JACORT010000005">
    <property type="protein sequence ID" value="MBC5784111.1"/>
    <property type="molecule type" value="Genomic_DNA"/>
</dbReference>
<comment type="similarity">
    <text evidence="3 9">Belongs to the CcmC/CycZ/HelC family.</text>
</comment>
<keyword evidence="8 9" id="KW-0472">Membrane</keyword>
<dbReference type="InterPro" id="IPR002541">
    <property type="entry name" value="Cyt_c_assembly"/>
</dbReference>
<evidence type="ECO:0000313" key="13">
    <source>
        <dbReference type="Proteomes" id="UP000608513"/>
    </source>
</evidence>
<feature type="transmembrane region" description="Helical" evidence="9">
    <location>
        <begin position="66"/>
        <end position="86"/>
    </location>
</feature>
<keyword evidence="9" id="KW-1003">Cell membrane</keyword>
<evidence type="ECO:0000256" key="6">
    <source>
        <dbReference type="ARBA" id="ARBA00022748"/>
    </source>
</evidence>
<dbReference type="InterPro" id="IPR045062">
    <property type="entry name" value="Cyt_c_biogenesis_CcsA/CcmC"/>
</dbReference>
<dbReference type="GO" id="GO:0015232">
    <property type="term" value="F:heme transmembrane transporter activity"/>
    <property type="evidence" value="ECO:0007669"/>
    <property type="project" value="InterPro"/>
</dbReference>
<feature type="transmembrane region" description="Helical" evidence="9">
    <location>
        <begin position="160"/>
        <end position="182"/>
    </location>
</feature>
<keyword evidence="13" id="KW-1185">Reference proteome</keyword>
<dbReference type="PANTHER" id="PTHR30071:SF1">
    <property type="entry name" value="CYTOCHROME B_B6 PROTEIN-RELATED"/>
    <property type="match status" value="1"/>
</dbReference>
<keyword evidence="5 9" id="KW-0812">Transmembrane</keyword>
<keyword evidence="9" id="KW-0813">Transport</keyword>
<dbReference type="GO" id="GO:0017004">
    <property type="term" value="P:cytochrome complex assembly"/>
    <property type="evidence" value="ECO:0007669"/>
    <property type="project" value="UniProtKB-KW"/>
</dbReference>
<proteinExistence type="inferred from homology"/>
<feature type="transmembrane region" description="Helical" evidence="9">
    <location>
        <begin position="27"/>
        <end position="46"/>
    </location>
</feature>
<evidence type="ECO:0000256" key="2">
    <source>
        <dbReference type="ARBA" id="ARBA00004141"/>
    </source>
</evidence>
<comment type="caution">
    <text evidence="12">The sequence shown here is derived from an EMBL/GenBank/DDBJ whole genome shotgun (WGS) entry which is preliminary data.</text>
</comment>
<feature type="domain" description="Cytochrome c assembly protein" evidence="11">
    <location>
        <begin position="32"/>
        <end position="186"/>
    </location>
</feature>
<evidence type="ECO:0000313" key="12">
    <source>
        <dbReference type="EMBL" id="MBC5784111.1"/>
    </source>
</evidence>
<evidence type="ECO:0000256" key="5">
    <source>
        <dbReference type="ARBA" id="ARBA00022692"/>
    </source>
</evidence>
<dbReference type="GO" id="GO:0020037">
    <property type="term" value="F:heme binding"/>
    <property type="evidence" value="ECO:0007669"/>
    <property type="project" value="InterPro"/>
</dbReference>
<accession>A0A923MSG8</accession>
<evidence type="ECO:0000256" key="3">
    <source>
        <dbReference type="ARBA" id="ARBA00005840"/>
    </source>
</evidence>
<comment type="function">
    <text evidence="1 9">Required for the export of heme to the periplasm for the biogenesis of c-type cytochromes.</text>
</comment>
<dbReference type="Proteomes" id="UP000608513">
    <property type="component" value="Unassembled WGS sequence"/>
</dbReference>
<dbReference type="GO" id="GO:0005886">
    <property type="term" value="C:plasma membrane"/>
    <property type="evidence" value="ECO:0007669"/>
    <property type="project" value="UniProtKB-SubCell"/>
</dbReference>
<feature type="transmembrane region" description="Helical" evidence="9">
    <location>
        <begin position="202"/>
        <end position="226"/>
    </location>
</feature>